<sequence length="313" mass="32535">MTRSPSRAPRWFWCGAGGCSIAARRSWTSTTSGGSARRPSIGRLSQKAKDVIIGQVVNITASIEEGTESDTRARDGDVARPTLMDGQGSPRDGVQADFDRPRSFLGEVMAGHLRGRSAPRPDRPPLTRRGDRGASPRRRPSAGRAPNRPWPLPDSDPSGPRAVASTAATVAGLPAEQWSPRLRGATGLKSSTGLSILSPTVVVEVSTVDAWMRQEMTGGVVRNRPTAGTSATSVAMGVGHGAPGAGGAIAAGPVLLREVGFSGASSTRHGSAGAPRLVGCGWRPGRLAARLCQSMKERVGRGGGAKARDRRVA</sequence>
<evidence type="ECO:0000313" key="2">
    <source>
        <dbReference type="EMBL" id="CAK0806792.1"/>
    </source>
</evidence>
<gene>
    <name evidence="2" type="ORF">PCOR1329_LOCUS12896</name>
</gene>
<accession>A0ABN9QL28</accession>
<keyword evidence="3" id="KW-1185">Reference proteome</keyword>
<feature type="compositionally biased region" description="Basic and acidic residues" evidence="1">
    <location>
        <begin position="69"/>
        <end position="78"/>
    </location>
</feature>
<reference evidence="2" key="1">
    <citation type="submission" date="2023-10" db="EMBL/GenBank/DDBJ databases">
        <authorList>
            <person name="Chen Y."/>
            <person name="Shah S."/>
            <person name="Dougan E. K."/>
            <person name="Thang M."/>
            <person name="Chan C."/>
        </authorList>
    </citation>
    <scope>NUCLEOTIDE SEQUENCE [LARGE SCALE GENOMIC DNA]</scope>
</reference>
<proteinExistence type="predicted"/>
<feature type="compositionally biased region" description="Basic and acidic residues" evidence="1">
    <location>
        <begin position="119"/>
        <end position="134"/>
    </location>
</feature>
<feature type="region of interest" description="Disordered" evidence="1">
    <location>
        <begin position="64"/>
        <end position="175"/>
    </location>
</feature>
<comment type="caution">
    <text evidence="2">The sequence shown here is derived from an EMBL/GenBank/DDBJ whole genome shotgun (WGS) entry which is preliminary data.</text>
</comment>
<dbReference type="Proteomes" id="UP001189429">
    <property type="component" value="Unassembled WGS sequence"/>
</dbReference>
<evidence type="ECO:0000313" key="3">
    <source>
        <dbReference type="Proteomes" id="UP001189429"/>
    </source>
</evidence>
<dbReference type="EMBL" id="CAUYUJ010003781">
    <property type="protein sequence ID" value="CAK0806792.1"/>
    <property type="molecule type" value="Genomic_DNA"/>
</dbReference>
<organism evidence="2 3">
    <name type="scientific">Prorocentrum cordatum</name>
    <dbReference type="NCBI Taxonomy" id="2364126"/>
    <lineage>
        <taxon>Eukaryota</taxon>
        <taxon>Sar</taxon>
        <taxon>Alveolata</taxon>
        <taxon>Dinophyceae</taxon>
        <taxon>Prorocentrales</taxon>
        <taxon>Prorocentraceae</taxon>
        <taxon>Prorocentrum</taxon>
    </lineage>
</organism>
<evidence type="ECO:0000256" key="1">
    <source>
        <dbReference type="SAM" id="MobiDB-lite"/>
    </source>
</evidence>
<name>A0ABN9QL28_9DINO</name>
<protein>
    <submittedName>
        <fullName evidence="2">Uncharacterized protein</fullName>
    </submittedName>
</protein>